<proteinExistence type="predicted"/>
<keyword evidence="2" id="KW-1185">Reference proteome</keyword>
<organism evidence="1 2">
    <name type="scientific">Tritrichomonas musculus</name>
    <dbReference type="NCBI Taxonomy" id="1915356"/>
    <lineage>
        <taxon>Eukaryota</taxon>
        <taxon>Metamonada</taxon>
        <taxon>Parabasalia</taxon>
        <taxon>Tritrichomonadida</taxon>
        <taxon>Tritrichomonadidae</taxon>
        <taxon>Tritrichomonas</taxon>
    </lineage>
</organism>
<sequence length="343" mass="40295">MSNQTFIVVYQGESFIVNPLLLSNSSFKFRDLISEVKDDFHQYHLRIEYDKFSSRNIQNFLKLSQNQQADVQDSEVKEICYIAKMFKANEIYKKGISFIHTNIDPDFFVTDNQFDEINGIRYLNLEKETSQTQIFNINVKDIKNTESESKIKNKDNNKENNKKKLLPVCYEITSEIPFGKCPRFYLRKGDKILYMAKQKESIIYIGEGNDFHIGKKLSEAHVKIIRDQPEYNVVYMKDQRFKVRFNQHKDGTYSVYTSFILNGQYIVWKNREPKDISSFNGFLNHMAIDSKKNILMQNSDNKVTFIFRKVGKKTYEAECHHSVDPIIVFAIALSEMIGPISFY</sequence>
<dbReference type="EMBL" id="JAPFFF010000012">
    <property type="protein sequence ID" value="KAK8876483.1"/>
    <property type="molecule type" value="Genomic_DNA"/>
</dbReference>
<comment type="caution">
    <text evidence="1">The sequence shown here is derived from an EMBL/GenBank/DDBJ whole genome shotgun (WGS) entry which is preliminary data.</text>
</comment>
<dbReference type="Proteomes" id="UP001470230">
    <property type="component" value="Unassembled WGS sequence"/>
</dbReference>
<reference evidence="1 2" key="1">
    <citation type="submission" date="2024-04" db="EMBL/GenBank/DDBJ databases">
        <title>Tritrichomonas musculus Genome.</title>
        <authorList>
            <person name="Alves-Ferreira E."/>
            <person name="Grigg M."/>
            <person name="Lorenzi H."/>
            <person name="Galac M."/>
        </authorList>
    </citation>
    <scope>NUCLEOTIDE SEQUENCE [LARGE SCALE GENOMIC DNA]</scope>
    <source>
        <strain evidence="1 2">EAF2021</strain>
    </source>
</reference>
<evidence type="ECO:0000313" key="1">
    <source>
        <dbReference type="EMBL" id="KAK8876483.1"/>
    </source>
</evidence>
<evidence type="ECO:0008006" key="3">
    <source>
        <dbReference type="Google" id="ProtNLM"/>
    </source>
</evidence>
<gene>
    <name evidence="1" type="ORF">M9Y10_006697</name>
</gene>
<accession>A0ABR2JFY0</accession>
<protein>
    <recommendedName>
        <fullName evidence="3">Tubby C-terminal domain-containing protein</fullName>
    </recommendedName>
</protein>
<evidence type="ECO:0000313" key="2">
    <source>
        <dbReference type="Proteomes" id="UP001470230"/>
    </source>
</evidence>
<name>A0ABR2JFY0_9EUKA</name>